<dbReference type="InterPro" id="IPR050685">
    <property type="entry name" value="LDLR"/>
</dbReference>
<protein>
    <submittedName>
        <fullName evidence="9">SORL1_1 protein</fullName>
    </submittedName>
</protein>
<evidence type="ECO:0000256" key="2">
    <source>
        <dbReference type="ARBA" id="ARBA00004308"/>
    </source>
</evidence>
<dbReference type="GO" id="GO:0016192">
    <property type="term" value="P:vesicle-mediated transport"/>
    <property type="evidence" value="ECO:0007669"/>
    <property type="project" value="UniProtKB-ARBA"/>
</dbReference>
<name>A0A0C9RG32_9HYME</name>
<evidence type="ECO:0000313" key="9">
    <source>
        <dbReference type="EMBL" id="JAG77057.1"/>
    </source>
</evidence>
<dbReference type="SMART" id="SM00192">
    <property type="entry name" value="LDLa"/>
    <property type="match status" value="2"/>
</dbReference>
<keyword evidence="4" id="KW-0677">Repeat</keyword>
<dbReference type="PANTHER" id="PTHR24270:SF62">
    <property type="entry name" value="LOW-DENSITY LIPOPROTEIN RECEPTOR-RELATED PROTEIN 2"/>
    <property type="match status" value="1"/>
</dbReference>
<dbReference type="CDD" id="cd00112">
    <property type="entry name" value="LDLa"/>
    <property type="match status" value="2"/>
</dbReference>
<accession>A0A0C9RG32</accession>
<evidence type="ECO:0000256" key="3">
    <source>
        <dbReference type="ARBA" id="ARBA00022692"/>
    </source>
</evidence>
<dbReference type="PROSITE" id="PS50068">
    <property type="entry name" value="LDLRA_2"/>
    <property type="match status" value="2"/>
</dbReference>
<feature type="disulfide bond" evidence="8">
    <location>
        <begin position="233"/>
        <end position="245"/>
    </location>
</feature>
<keyword evidence="6" id="KW-0472">Membrane</keyword>
<dbReference type="InterPro" id="IPR036055">
    <property type="entry name" value="LDL_receptor-like_sf"/>
</dbReference>
<dbReference type="EMBL" id="GBYB01007290">
    <property type="protein sequence ID" value="JAG77057.1"/>
    <property type="molecule type" value="Transcribed_RNA"/>
</dbReference>
<gene>
    <name evidence="9" type="primary">SORL1_1</name>
    <name evidence="9" type="ORF">g.67974</name>
</gene>
<feature type="non-terminal residue" evidence="9">
    <location>
        <position position="1"/>
    </location>
</feature>
<comment type="subcellular location">
    <subcellularLocation>
        <location evidence="2">Endomembrane system</location>
    </subcellularLocation>
    <subcellularLocation>
        <location evidence="1">Membrane</location>
        <topology evidence="1">Single-pass membrane protein</topology>
    </subcellularLocation>
</comment>
<dbReference type="AlphaFoldDB" id="A0A0C9RG32"/>
<evidence type="ECO:0000256" key="8">
    <source>
        <dbReference type="PROSITE-ProRule" id="PRU00124"/>
    </source>
</evidence>
<sequence length="358" mass="39565">PYSTVPITFQQVFSKSPSASSYSSPESTSTTMKSIPVTKCGFWEIWCIEPTNPNAESTESPKIKTNRTTTELKFVESTSDLAVPDCNSTSGCTDYKFDATEPSNRLKFTQIVDGEVDITSAIPTSEESSTVESFSPSFGSPAEYSAFESKETYEIISPNILSTTDQSGKKLVEVPLPETSEEIMNILPTTQSNSIIKTLGASSWHILGSDEYEDPESNEIGGSTTEDPDYGPCNEDQHFCDGTKCLEEEQICNEINECLDLSDEEDCDYFNSLRTELINNQLSNSTGTSTTSTSFTTVVNSKIISRCDPSIEFTCLNGSCIPERHVCDGFQDCRDGEDEDENECEYYEDTGKCEINEW</sequence>
<keyword evidence="3" id="KW-0812">Transmembrane</keyword>
<keyword evidence="7 8" id="KW-1015">Disulfide bond</keyword>
<feature type="disulfide bond" evidence="8">
    <location>
        <begin position="240"/>
        <end position="258"/>
    </location>
</feature>
<dbReference type="PANTHER" id="PTHR24270">
    <property type="entry name" value="LOW-DENSITY LIPOPROTEIN RECEPTOR-RELATED"/>
    <property type="match status" value="1"/>
</dbReference>
<proteinExistence type="predicted"/>
<dbReference type="GO" id="GO:0012505">
    <property type="term" value="C:endomembrane system"/>
    <property type="evidence" value="ECO:0007669"/>
    <property type="project" value="UniProtKB-SubCell"/>
</dbReference>
<dbReference type="PRINTS" id="PR00261">
    <property type="entry name" value="LDLRECEPTOR"/>
</dbReference>
<evidence type="ECO:0000256" key="6">
    <source>
        <dbReference type="ARBA" id="ARBA00023136"/>
    </source>
</evidence>
<dbReference type="InterPro" id="IPR002172">
    <property type="entry name" value="LDrepeatLR_classA_rpt"/>
</dbReference>
<dbReference type="SUPFAM" id="SSF57424">
    <property type="entry name" value="LDL receptor-like module"/>
    <property type="match status" value="2"/>
</dbReference>
<dbReference type="InterPro" id="IPR023415">
    <property type="entry name" value="LDLR_class-A_CS"/>
</dbReference>
<evidence type="ECO:0000256" key="5">
    <source>
        <dbReference type="ARBA" id="ARBA00022989"/>
    </source>
</evidence>
<evidence type="ECO:0000256" key="1">
    <source>
        <dbReference type="ARBA" id="ARBA00004167"/>
    </source>
</evidence>
<organism evidence="9">
    <name type="scientific">Fopius arisanus</name>
    <dbReference type="NCBI Taxonomy" id="64838"/>
    <lineage>
        <taxon>Eukaryota</taxon>
        <taxon>Metazoa</taxon>
        <taxon>Ecdysozoa</taxon>
        <taxon>Arthropoda</taxon>
        <taxon>Hexapoda</taxon>
        <taxon>Insecta</taxon>
        <taxon>Pterygota</taxon>
        <taxon>Neoptera</taxon>
        <taxon>Endopterygota</taxon>
        <taxon>Hymenoptera</taxon>
        <taxon>Apocrita</taxon>
        <taxon>Ichneumonoidea</taxon>
        <taxon>Braconidae</taxon>
        <taxon>Opiinae</taxon>
        <taxon>Fopius</taxon>
    </lineage>
</organism>
<comment type="caution">
    <text evidence="8">Lacks conserved residue(s) required for the propagation of feature annotation.</text>
</comment>
<dbReference type="Gene3D" id="4.10.400.10">
    <property type="entry name" value="Low-density Lipoprotein Receptor"/>
    <property type="match status" value="2"/>
</dbReference>
<reference evidence="9" key="1">
    <citation type="submission" date="2015-01" db="EMBL/GenBank/DDBJ databases">
        <title>Transcriptome Assembly of Fopius arisanus.</title>
        <authorList>
            <person name="Geib S."/>
        </authorList>
    </citation>
    <scope>NUCLEOTIDE SEQUENCE</scope>
</reference>
<dbReference type="Pfam" id="PF00057">
    <property type="entry name" value="Ldl_recept_a"/>
    <property type="match status" value="1"/>
</dbReference>
<evidence type="ECO:0000256" key="7">
    <source>
        <dbReference type="ARBA" id="ARBA00023157"/>
    </source>
</evidence>
<feature type="disulfide bond" evidence="8">
    <location>
        <begin position="252"/>
        <end position="267"/>
    </location>
</feature>
<feature type="disulfide bond" evidence="8">
    <location>
        <begin position="315"/>
        <end position="333"/>
    </location>
</feature>
<evidence type="ECO:0000256" key="4">
    <source>
        <dbReference type="ARBA" id="ARBA00022737"/>
    </source>
</evidence>
<keyword evidence="5" id="KW-1133">Transmembrane helix</keyword>
<dbReference type="GO" id="GO:0005886">
    <property type="term" value="C:plasma membrane"/>
    <property type="evidence" value="ECO:0007669"/>
    <property type="project" value="TreeGrafter"/>
</dbReference>
<feature type="non-terminal residue" evidence="9">
    <location>
        <position position="358"/>
    </location>
</feature>
<dbReference type="PROSITE" id="PS01209">
    <property type="entry name" value="LDLRA_1"/>
    <property type="match status" value="1"/>
</dbReference>